<accession>A0A1J4KWC4</accession>
<keyword evidence="3" id="KW-1185">Reference proteome</keyword>
<dbReference type="EMBL" id="MLAK01000217">
    <property type="protein sequence ID" value="OHT15539.1"/>
    <property type="molecule type" value="Genomic_DNA"/>
</dbReference>
<feature type="coiled-coil region" evidence="1">
    <location>
        <begin position="59"/>
        <end position="97"/>
    </location>
</feature>
<comment type="caution">
    <text evidence="2">The sequence shown here is derived from an EMBL/GenBank/DDBJ whole genome shotgun (WGS) entry which is preliminary data.</text>
</comment>
<name>A0A1J4KWC4_9EUKA</name>
<reference evidence="2" key="1">
    <citation type="submission" date="2016-10" db="EMBL/GenBank/DDBJ databases">
        <authorList>
            <person name="Benchimol M."/>
            <person name="Almeida L.G."/>
            <person name="Vasconcelos A.T."/>
            <person name="Perreira-Neves A."/>
            <person name="Rosa I.A."/>
            <person name="Tasca T."/>
            <person name="Bogo M.R."/>
            <person name="de Souza W."/>
        </authorList>
    </citation>
    <scope>NUCLEOTIDE SEQUENCE [LARGE SCALE GENOMIC DNA]</scope>
    <source>
        <strain evidence="2">K</strain>
    </source>
</reference>
<evidence type="ECO:0000313" key="3">
    <source>
        <dbReference type="Proteomes" id="UP000179807"/>
    </source>
</evidence>
<dbReference type="VEuPathDB" id="TrichDB:TRFO_02872"/>
<sequence>MFFGRFEMIRKKPSNEANKIRAQINSLVGETRRLQDKYTANSEYLKQFSSHESQIIAFISDANFQRKMLEKQVEVAQQNEEEAIQKLEKNLINAANIEKARLTHVTIERAKILQKIQKETANIQTIHSQIAEKEESYRDAIASRKKQITELERKIRELEDHQLSLLSDLIQDSNKFNLPNPSDYFHFEEEDEEEGEEENIEIAPFYGRTKYPPITPFSPPDVTPEDIILTKQLNALTQVKTNLMNQIEELKKEANV</sequence>
<dbReference type="GeneID" id="94825664"/>
<evidence type="ECO:0000256" key="1">
    <source>
        <dbReference type="SAM" id="Coils"/>
    </source>
</evidence>
<proteinExistence type="predicted"/>
<organism evidence="2 3">
    <name type="scientific">Tritrichomonas foetus</name>
    <dbReference type="NCBI Taxonomy" id="1144522"/>
    <lineage>
        <taxon>Eukaryota</taxon>
        <taxon>Metamonada</taxon>
        <taxon>Parabasalia</taxon>
        <taxon>Tritrichomonadida</taxon>
        <taxon>Tritrichomonadidae</taxon>
        <taxon>Tritrichomonas</taxon>
    </lineage>
</organism>
<protein>
    <submittedName>
        <fullName evidence="2">Uncharacterized protein</fullName>
    </submittedName>
</protein>
<gene>
    <name evidence="2" type="ORF">TRFO_02872</name>
</gene>
<evidence type="ECO:0000313" key="2">
    <source>
        <dbReference type="EMBL" id="OHT15539.1"/>
    </source>
</evidence>
<feature type="coiled-coil region" evidence="1">
    <location>
        <begin position="134"/>
        <end position="168"/>
    </location>
</feature>
<dbReference type="Proteomes" id="UP000179807">
    <property type="component" value="Unassembled WGS sequence"/>
</dbReference>
<dbReference type="RefSeq" id="XP_068368675.1">
    <property type="nucleotide sequence ID" value="XM_068490960.1"/>
</dbReference>
<keyword evidence="1" id="KW-0175">Coiled coil</keyword>
<dbReference type="AlphaFoldDB" id="A0A1J4KWC4"/>